<dbReference type="EMBL" id="ABIY02000058">
    <property type="protein sequence ID" value="EDV02190.1"/>
    <property type="molecule type" value="Genomic_DNA"/>
</dbReference>
<dbReference type="Proteomes" id="UP000003146">
    <property type="component" value="Unassembled WGS sequence"/>
</dbReference>
<evidence type="ECO:0000313" key="1">
    <source>
        <dbReference type="EMBL" id="EDV02190.1"/>
    </source>
</evidence>
<protein>
    <submittedName>
        <fullName evidence="1">Uncharacterized protein</fullName>
    </submittedName>
</protein>
<dbReference type="HOGENOM" id="CLU_3304556_0_0_10"/>
<dbReference type="STRING" id="470145.BACCOP_00680"/>
<name>B3JFM9_9BACT</name>
<sequence>MVNILNEQNSFLSGRMKEFCFFYAFAYLFDKFERVFSDR</sequence>
<proteinExistence type="predicted"/>
<comment type="caution">
    <text evidence="1">The sequence shown here is derived from an EMBL/GenBank/DDBJ whole genome shotgun (WGS) entry which is preliminary data.</text>
</comment>
<evidence type="ECO:0000313" key="2">
    <source>
        <dbReference type="Proteomes" id="UP000003146"/>
    </source>
</evidence>
<dbReference type="AlphaFoldDB" id="B3JFM9"/>
<accession>B3JFM9</accession>
<reference evidence="1 2" key="2">
    <citation type="submission" date="2008-04" db="EMBL/GenBank/DDBJ databases">
        <authorList>
            <person name="Fulton L."/>
            <person name="Clifton S."/>
            <person name="Fulton B."/>
            <person name="Xu J."/>
            <person name="Minx P."/>
            <person name="Pepin K.H."/>
            <person name="Johnson M."/>
            <person name="Thiruvilangam P."/>
            <person name="Bhonagiri V."/>
            <person name="Nash W.E."/>
            <person name="Mardis E.R."/>
            <person name="Wilson R.K."/>
        </authorList>
    </citation>
    <scope>NUCLEOTIDE SEQUENCE [LARGE SCALE GENOMIC DNA]</scope>
    <source>
        <strain evidence="1 2">DSM 17136</strain>
    </source>
</reference>
<reference evidence="1 2" key="1">
    <citation type="submission" date="2008-04" db="EMBL/GenBank/DDBJ databases">
        <title>Draft genome sequence of Bacteroides coprocola (DSM 17136).</title>
        <authorList>
            <person name="Sudarsanam P."/>
            <person name="Ley R."/>
            <person name="Guruge J."/>
            <person name="Turnbaugh P.J."/>
            <person name="Mahowald M."/>
            <person name="Liep D."/>
            <person name="Gordon J."/>
        </authorList>
    </citation>
    <scope>NUCLEOTIDE SEQUENCE [LARGE SCALE GENOMIC DNA]</scope>
    <source>
        <strain evidence="1 2">DSM 17136</strain>
    </source>
</reference>
<organism evidence="1 2">
    <name type="scientific">Phocaeicola coprocola DSM 17136</name>
    <dbReference type="NCBI Taxonomy" id="470145"/>
    <lineage>
        <taxon>Bacteria</taxon>
        <taxon>Pseudomonadati</taxon>
        <taxon>Bacteroidota</taxon>
        <taxon>Bacteroidia</taxon>
        <taxon>Bacteroidales</taxon>
        <taxon>Bacteroidaceae</taxon>
        <taxon>Phocaeicola</taxon>
    </lineage>
</organism>
<gene>
    <name evidence="1" type="ORF">BACCOP_00680</name>
</gene>